<evidence type="ECO:0000313" key="6">
    <source>
        <dbReference type="Proteomes" id="UP000199256"/>
    </source>
</evidence>
<name>A0A1H7MGB7_9GAMM</name>
<dbReference type="Proteomes" id="UP000199256">
    <property type="component" value="Unassembled WGS sequence"/>
</dbReference>
<dbReference type="GO" id="GO:0006813">
    <property type="term" value="P:potassium ion transport"/>
    <property type="evidence" value="ECO:0007669"/>
    <property type="project" value="InterPro"/>
</dbReference>
<dbReference type="Gene3D" id="3.40.50.720">
    <property type="entry name" value="NAD(P)-binding Rossmann-like Domain"/>
    <property type="match status" value="2"/>
</dbReference>
<dbReference type="PROSITE" id="PS51202">
    <property type="entry name" value="RCK_C"/>
    <property type="match status" value="1"/>
</dbReference>
<dbReference type="GO" id="GO:0005886">
    <property type="term" value="C:plasma membrane"/>
    <property type="evidence" value="ECO:0007669"/>
    <property type="project" value="UniProtKB-SubCell"/>
</dbReference>
<feature type="domain" description="RCK N-terminal" evidence="3">
    <location>
        <begin position="123"/>
        <end position="245"/>
    </location>
</feature>
<dbReference type="STRING" id="1396821.SAMN05444515_10996"/>
<dbReference type="SUPFAM" id="SSF51735">
    <property type="entry name" value="NAD(P)-binding Rossmann-fold domains"/>
    <property type="match status" value="2"/>
</dbReference>
<evidence type="ECO:0000259" key="4">
    <source>
        <dbReference type="PROSITE" id="PS51202"/>
    </source>
</evidence>
<dbReference type="PANTHER" id="PTHR43833">
    <property type="entry name" value="POTASSIUM CHANNEL PROTEIN 2-RELATED-RELATED"/>
    <property type="match status" value="1"/>
</dbReference>
<accession>A0A1H7MGB7</accession>
<dbReference type="InterPro" id="IPR050721">
    <property type="entry name" value="Trk_Ktr_HKT_K-transport"/>
</dbReference>
<dbReference type="SUPFAM" id="SSF81324">
    <property type="entry name" value="Voltage-gated potassium channels"/>
    <property type="match status" value="1"/>
</dbReference>
<dbReference type="GO" id="GO:0008324">
    <property type="term" value="F:monoatomic cation transmembrane transporter activity"/>
    <property type="evidence" value="ECO:0007669"/>
    <property type="project" value="InterPro"/>
</dbReference>
<keyword evidence="2" id="KW-1133">Transmembrane helix</keyword>
<reference evidence="6" key="1">
    <citation type="submission" date="2016-10" db="EMBL/GenBank/DDBJ databases">
        <authorList>
            <person name="Varghese N."/>
            <person name="Submissions S."/>
        </authorList>
    </citation>
    <scope>NUCLEOTIDE SEQUENCE [LARGE SCALE GENOMIC DNA]</scope>
    <source>
        <strain evidence="6">DSM 241</strain>
    </source>
</reference>
<keyword evidence="2" id="KW-0812">Transmembrane</keyword>
<dbReference type="InterPro" id="IPR006037">
    <property type="entry name" value="RCK_C"/>
</dbReference>
<dbReference type="InterPro" id="IPR036291">
    <property type="entry name" value="NAD(P)-bd_dom_sf"/>
</dbReference>
<keyword evidence="2" id="KW-0472">Membrane</keyword>
<evidence type="ECO:0000256" key="2">
    <source>
        <dbReference type="SAM" id="Phobius"/>
    </source>
</evidence>
<feature type="domain" description="RCK C-terminal" evidence="4">
    <location>
        <begin position="454"/>
        <end position="536"/>
    </location>
</feature>
<dbReference type="InterPro" id="IPR036721">
    <property type="entry name" value="RCK_C_sf"/>
</dbReference>
<dbReference type="EMBL" id="FOAA01000009">
    <property type="protein sequence ID" value="SEL10380.1"/>
    <property type="molecule type" value="Genomic_DNA"/>
</dbReference>
<feature type="transmembrane region" description="Helical" evidence="2">
    <location>
        <begin position="47"/>
        <end position="64"/>
    </location>
</feature>
<dbReference type="InterPro" id="IPR003148">
    <property type="entry name" value="RCK_N"/>
</dbReference>
<feature type="domain" description="RCK N-terminal" evidence="3">
    <location>
        <begin position="287"/>
        <end position="399"/>
    </location>
</feature>
<dbReference type="SUPFAM" id="SSF116726">
    <property type="entry name" value="TrkA C-terminal domain-like"/>
    <property type="match status" value="1"/>
</dbReference>
<dbReference type="OrthoDB" id="9781411at2"/>
<dbReference type="Pfam" id="PF02254">
    <property type="entry name" value="TrkA_N"/>
    <property type="match status" value="2"/>
</dbReference>
<gene>
    <name evidence="5" type="ORF">SAMN05444515_10996</name>
</gene>
<comment type="subcellular location">
    <subcellularLocation>
        <location evidence="1">Cell membrane</location>
        <topology evidence="1">Multi-pass membrane protein</topology>
    </subcellularLocation>
</comment>
<dbReference type="Pfam" id="PF07885">
    <property type="entry name" value="Ion_trans_2"/>
    <property type="match status" value="1"/>
</dbReference>
<evidence type="ECO:0000259" key="3">
    <source>
        <dbReference type="PROSITE" id="PS51201"/>
    </source>
</evidence>
<dbReference type="InterPro" id="IPR013099">
    <property type="entry name" value="K_chnl_dom"/>
</dbReference>
<evidence type="ECO:0000256" key="1">
    <source>
        <dbReference type="ARBA" id="ARBA00004651"/>
    </source>
</evidence>
<evidence type="ECO:0000313" key="5">
    <source>
        <dbReference type="EMBL" id="SEL10380.1"/>
    </source>
</evidence>
<proteinExistence type="predicted"/>
<keyword evidence="6" id="KW-1185">Reference proteome</keyword>
<dbReference type="PROSITE" id="PS51201">
    <property type="entry name" value="RCK_N"/>
    <property type="match status" value="2"/>
</dbReference>
<sequence length="571" mass="63115">MDKVIFLFLRRMRTPLMVLIGAYTLAGGGLLLIPGVDEHGEVWRMDIFHVLYFLSYTATTTGFGEIPHDFSDAQRLWVMFSIYLTIIAWLYAIGKILALVQEPAFKQAMGYQGFDRHVRRMQESFYIICGYGDTGSMLVKALVQRGHRVIVIDKNPERINDLELMDLISHVPALVGDASISAHLRTAGLRHALCQGVVAVTDDDDANLKIAITVKLLNPTLPVVCRAHTRSTQDNMASFGTDYIVNPFDAFGERLTLALQSPGLYLLREWLTSVPDAPLPRPVEPPRGTWILVGFGRLGQAVKQGMKSLGMGTVVIEEIPERADPDGPCLHGRGTEADTLQQAGIANVVGLLAGTDGDANNLSCLMTARALNPDLFIVARQNHCDNRDIFKAAKPDVTMRPSEMIAEAILAHLSTPLLARFLQLSLEMDDDWANELLSRITAVTDEVVPEVWLVNVNDKAAPALVRLLQEQPVTLGALLDATHAWRDSFNCVPLMRVREGEALLTPGPDTDIRTGDRLLLCGQSRVADRFHHLLRDVQALRYLVTGYNRPDGWVWRTGSRRAPPGATGHTN</sequence>
<dbReference type="AlphaFoldDB" id="A0A1H7MGB7"/>
<dbReference type="PANTHER" id="PTHR43833:SF9">
    <property type="entry name" value="POTASSIUM CHANNEL PROTEIN YUGO-RELATED"/>
    <property type="match status" value="1"/>
</dbReference>
<protein>
    <submittedName>
        <fullName evidence="5">Trk K+ transport system, NAD-binding component</fullName>
    </submittedName>
</protein>
<dbReference type="RefSeq" id="WP_090253670.1">
    <property type="nucleotide sequence ID" value="NZ_FOAA01000009.1"/>
</dbReference>
<feature type="transmembrane region" description="Helical" evidence="2">
    <location>
        <begin position="76"/>
        <end position="100"/>
    </location>
</feature>
<organism evidence="5 6">
    <name type="scientific">Ectothiorhodospira marina</name>
    <dbReference type="NCBI Taxonomy" id="1396821"/>
    <lineage>
        <taxon>Bacteria</taxon>
        <taxon>Pseudomonadati</taxon>
        <taxon>Pseudomonadota</taxon>
        <taxon>Gammaproteobacteria</taxon>
        <taxon>Chromatiales</taxon>
        <taxon>Ectothiorhodospiraceae</taxon>
        <taxon>Ectothiorhodospira</taxon>
    </lineage>
</organism>
<feature type="transmembrane region" description="Helical" evidence="2">
    <location>
        <begin position="16"/>
        <end position="35"/>
    </location>
</feature>